<keyword evidence="6" id="KW-0132">Cell division</keyword>
<feature type="topological domain" description="Cytoplasmic" evidence="6">
    <location>
        <begin position="23"/>
        <end position="570"/>
    </location>
</feature>
<protein>
    <recommendedName>
        <fullName evidence="6">Septation ring formation regulator EzrA</fullName>
    </recommendedName>
</protein>
<proteinExistence type="inferred from homology"/>
<keyword evidence="3 6" id="KW-0175">Coiled coil</keyword>
<evidence type="ECO:0000256" key="6">
    <source>
        <dbReference type="HAMAP-Rule" id="MF_00728"/>
    </source>
</evidence>
<feature type="topological domain" description="Extracellular" evidence="6">
    <location>
        <begin position="1"/>
        <end position="3"/>
    </location>
</feature>
<evidence type="ECO:0000313" key="9">
    <source>
        <dbReference type="Proteomes" id="UP000031620"/>
    </source>
</evidence>
<evidence type="ECO:0000256" key="7">
    <source>
        <dbReference type="SAM" id="Phobius"/>
    </source>
</evidence>
<dbReference type="KEGG" id="lho:LOOC260_115630"/>
<evidence type="ECO:0000256" key="3">
    <source>
        <dbReference type="ARBA" id="ARBA00023054"/>
    </source>
</evidence>
<dbReference type="Proteomes" id="UP000031620">
    <property type="component" value="Chromosome"/>
</dbReference>
<dbReference type="Pfam" id="PF06160">
    <property type="entry name" value="EzrA"/>
    <property type="match status" value="1"/>
</dbReference>
<keyword evidence="5 6" id="KW-0717">Septation</keyword>
<dbReference type="GO" id="GO:0005886">
    <property type="term" value="C:plasma membrane"/>
    <property type="evidence" value="ECO:0007669"/>
    <property type="project" value="UniProtKB-SubCell"/>
</dbReference>
<reference evidence="8 9" key="1">
    <citation type="submission" date="2014-11" db="EMBL/GenBank/DDBJ databases">
        <title>Complete genome sequence and analysis of Lactobacillus hokkaidonensis LOOC260T.</title>
        <authorList>
            <person name="Tanizawa Y."/>
            <person name="Tohno M."/>
            <person name="Kaminuma E."/>
            <person name="Nakamura Y."/>
            <person name="Arita M."/>
        </authorList>
    </citation>
    <scope>NUCLEOTIDE SEQUENCE [LARGE SCALE GENOMIC DNA]</scope>
    <source>
        <strain evidence="8 9">LOOC260</strain>
    </source>
</reference>
<name>A0A0A1GYL9_9LACO</name>
<dbReference type="STRING" id="1291742.LOOC260_115630"/>
<dbReference type="NCBIfam" id="NF003409">
    <property type="entry name" value="PRK04778.1-3"/>
    <property type="match status" value="1"/>
</dbReference>
<comment type="similarity">
    <text evidence="6">Belongs to the EzrA family.</text>
</comment>
<dbReference type="RefSeq" id="WP_041094127.1">
    <property type="nucleotide sequence ID" value="NZ_AP014680.1"/>
</dbReference>
<evidence type="ECO:0000256" key="5">
    <source>
        <dbReference type="ARBA" id="ARBA00023210"/>
    </source>
</evidence>
<evidence type="ECO:0000256" key="4">
    <source>
        <dbReference type="ARBA" id="ARBA00023136"/>
    </source>
</evidence>
<dbReference type="GO" id="GO:0000917">
    <property type="term" value="P:division septum assembly"/>
    <property type="evidence" value="ECO:0007669"/>
    <property type="project" value="UniProtKB-KW"/>
</dbReference>
<feature type="transmembrane region" description="Helical" evidence="7">
    <location>
        <begin position="5"/>
        <end position="22"/>
    </location>
</feature>
<keyword evidence="6" id="KW-0131">Cell cycle</keyword>
<comment type="function">
    <text evidence="6">Negative regulator of FtsZ ring formation; modulates the frequency and position of FtsZ ring formation. Inhibits FtsZ ring formation at polar sites. Interacts either with FtsZ or with one of its binding partners to promote depolymerization.</text>
</comment>
<feature type="coiled-coil region" evidence="6">
    <location>
        <begin position="456"/>
        <end position="504"/>
    </location>
</feature>
<keyword evidence="6" id="KW-1003">Cell membrane</keyword>
<keyword evidence="2 6" id="KW-1133">Transmembrane helix</keyword>
<dbReference type="InterPro" id="IPR010379">
    <property type="entry name" value="EzrA"/>
</dbReference>
<dbReference type="HAMAP" id="MF_00728">
    <property type="entry name" value="EzrA"/>
    <property type="match status" value="1"/>
</dbReference>
<organism evidence="8 9">
    <name type="scientific">Paucilactobacillus hokkaidonensis JCM 18461</name>
    <dbReference type="NCBI Taxonomy" id="1291742"/>
    <lineage>
        <taxon>Bacteria</taxon>
        <taxon>Bacillati</taxon>
        <taxon>Bacillota</taxon>
        <taxon>Bacilli</taxon>
        <taxon>Lactobacillales</taxon>
        <taxon>Lactobacillaceae</taxon>
        <taxon>Paucilactobacillus</taxon>
    </lineage>
</organism>
<evidence type="ECO:0000313" key="8">
    <source>
        <dbReference type="EMBL" id="BAP86073.1"/>
    </source>
</evidence>
<comment type="subcellular location">
    <subcellularLocation>
        <location evidence="6">Cell membrane</location>
        <topology evidence="6">Single-pass membrane protein</topology>
    </subcellularLocation>
    <text evidence="6">Colocalized with FtsZ to the nascent septal site.</text>
</comment>
<dbReference type="EMBL" id="AP014680">
    <property type="protein sequence ID" value="BAP86073.1"/>
    <property type="molecule type" value="Genomic_DNA"/>
</dbReference>
<keyword evidence="1 6" id="KW-0812">Transmembrane</keyword>
<dbReference type="GO" id="GO:0005940">
    <property type="term" value="C:septin ring"/>
    <property type="evidence" value="ECO:0007669"/>
    <property type="project" value="InterPro"/>
</dbReference>
<evidence type="ECO:0000256" key="2">
    <source>
        <dbReference type="ARBA" id="ARBA00022989"/>
    </source>
</evidence>
<sequence>MLQVLIGIVIIAAVIVGGLYFFQRITINQINDLQAAKQRLVGLHVDADLRDGASLSLTGESLTQFQRLQADYKEVNDHRFKEIDELADDIRHDVRSVNFIKVRQEVSQLKERVAATEKIVNHTRDALSELQKIDQQHRQAVSKLEKKYQNLRKKLLSENFKFGGSIDQLEEQLSSLEDEFDRFSTLTSAGDHAKAQDVLVKLEANTNELEKTIKIIPDLYQDLDVHYPEQLQELQAGYTQLNNQGYQFSDADIATEIANVDKQRTETLDKLGQLQVDAVKKANDNIQRQIDHLYAVMQKEIDARPVVKRLMTEISKFITHAQNQNHELLIELDRLSQNYSLDHGELETARGLSEQIKQIEKSYQNDLNAVHKHVAVDSQVLEQEQNAQNTLTQIEKQQTQINDDVSGLQDDERRAKKTLLRFASEIHVIKRQVESLNLPGLPKTYLDYFFVVSDEIKKLDTDINRIKINMEEITKQLLIVQSDLETLQEKTNDLKDSARLAERLLQYANRFREQYAEVDAAVKKAQSLFNDSYDYAASLETIATVLDKVEPGSYKKLEDGYYKQSENSRV</sequence>
<dbReference type="GO" id="GO:0000921">
    <property type="term" value="P:septin ring assembly"/>
    <property type="evidence" value="ECO:0007669"/>
    <property type="project" value="InterPro"/>
</dbReference>
<dbReference type="HOGENOM" id="CLU_034079_2_0_9"/>
<accession>A0A0A1GYL9</accession>
<gene>
    <name evidence="6" type="primary">ezrA</name>
    <name evidence="8" type="ORF">LOOC260_115630</name>
</gene>
<evidence type="ECO:0000256" key="1">
    <source>
        <dbReference type="ARBA" id="ARBA00022692"/>
    </source>
</evidence>
<keyword evidence="4 6" id="KW-0472">Membrane</keyword>
<feature type="coiled-coil region" evidence="6">
    <location>
        <begin position="127"/>
        <end position="212"/>
    </location>
</feature>
<dbReference type="AlphaFoldDB" id="A0A0A1GYL9"/>